<dbReference type="EMBL" id="CP029397">
    <property type="protein sequence ID" value="AWL27758.1"/>
    <property type="molecule type" value="Genomic_DNA"/>
</dbReference>
<protein>
    <submittedName>
        <fullName evidence="2">Class I SAM-dependent methyltransferase</fullName>
    </submittedName>
</protein>
<dbReference type="Gene3D" id="3.40.50.150">
    <property type="entry name" value="Vaccinia Virus protein VP39"/>
    <property type="match status" value="1"/>
</dbReference>
<dbReference type="SUPFAM" id="SSF53335">
    <property type="entry name" value="S-adenosyl-L-methionine-dependent methyltransferases"/>
    <property type="match status" value="1"/>
</dbReference>
<dbReference type="AlphaFoldDB" id="A0A2S2FA49"/>
<feature type="domain" description="Methyltransferase" evidence="1">
    <location>
        <begin position="68"/>
        <end position="159"/>
    </location>
</feature>
<proteinExistence type="predicted"/>
<evidence type="ECO:0000259" key="1">
    <source>
        <dbReference type="Pfam" id="PF13649"/>
    </source>
</evidence>
<dbReference type="KEGG" id="adv:DJ533_03680"/>
<dbReference type="Proteomes" id="UP000245977">
    <property type="component" value="Chromosome"/>
</dbReference>
<keyword evidence="3" id="KW-1185">Reference proteome</keyword>
<evidence type="ECO:0000313" key="2">
    <source>
        <dbReference type="EMBL" id="AWL27758.1"/>
    </source>
</evidence>
<dbReference type="GO" id="GO:0008168">
    <property type="term" value="F:methyltransferase activity"/>
    <property type="evidence" value="ECO:0007669"/>
    <property type="project" value="UniProtKB-KW"/>
</dbReference>
<gene>
    <name evidence="2" type="ORF">DJ533_03680</name>
</gene>
<evidence type="ECO:0000313" key="3">
    <source>
        <dbReference type="Proteomes" id="UP000245977"/>
    </source>
</evidence>
<organism evidence="2 3">
    <name type="scientific">Acinetobacter defluvii</name>
    <dbReference type="NCBI Taxonomy" id="1871111"/>
    <lineage>
        <taxon>Bacteria</taxon>
        <taxon>Pseudomonadati</taxon>
        <taxon>Pseudomonadota</taxon>
        <taxon>Gammaproteobacteria</taxon>
        <taxon>Moraxellales</taxon>
        <taxon>Moraxellaceae</taxon>
        <taxon>Acinetobacter</taxon>
    </lineage>
</organism>
<reference evidence="2" key="1">
    <citation type="submission" date="2019-08" db="EMBL/GenBank/DDBJ databases">
        <title>The complete genome of Acinetobacter defluvii strain WCHAD010030.</title>
        <authorList>
            <person name="Hu Y."/>
            <person name="Qin J."/>
            <person name="Feng Y."/>
            <person name="Zong Z."/>
        </authorList>
    </citation>
    <scope>NUCLEOTIDE SEQUENCE</scope>
    <source>
        <strain evidence="2">WCHA30</strain>
    </source>
</reference>
<dbReference type="InterPro" id="IPR041698">
    <property type="entry name" value="Methyltransf_25"/>
</dbReference>
<keyword evidence="2" id="KW-0489">Methyltransferase</keyword>
<dbReference type="GO" id="GO:0032259">
    <property type="term" value="P:methylation"/>
    <property type="evidence" value="ECO:0007669"/>
    <property type="project" value="UniProtKB-KW"/>
</dbReference>
<accession>A0A2S2FA49</accession>
<sequence>MNWIQAIQQQFSQHKYAINAKILGDDALYAWTNLGYWTATTQSYPQACRQLADQLAQAVDLNSSDHLLDLGCGRGASILHWKNYYKTQRLSAVDMQQHCIDQLQHNLNSNIQFYSGSFLNLKNILSDTHFDVVLCVDAAYHSDLNLFLASVRPFLNSKGRIGFHYLMLTDKWQNLSSFEQEKYRLLLKSADVQIKHLPTQTDIQQIMQQYRLENIQIDDLSERVLLGFADYISQRKFSGEHKHLLDSFKIKMTAKLCNKLYTDGLVRYIQITAQKGQ</sequence>
<dbReference type="InterPro" id="IPR029063">
    <property type="entry name" value="SAM-dependent_MTases_sf"/>
</dbReference>
<dbReference type="OrthoDB" id="6710536at2"/>
<dbReference type="STRING" id="1871111.GCA_001704615_02190"/>
<dbReference type="CDD" id="cd02440">
    <property type="entry name" value="AdoMet_MTases"/>
    <property type="match status" value="1"/>
</dbReference>
<dbReference type="Pfam" id="PF13649">
    <property type="entry name" value="Methyltransf_25"/>
    <property type="match status" value="1"/>
</dbReference>
<name>A0A2S2FA49_9GAMM</name>
<keyword evidence="2" id="KW-0808">Transferase</keyword>
<dbReference type="RefSeq" id="WP_065993292.1">
    <property type="nucleotide sequence ID" value="NZ_CP029397.2"/>
</dbReference>